<dbReference type="Proteomes" id="UP000243579">
    <property type="component" value="Unassembled WGS sequence"/>
</dbReference>
<reference evidence="8 9" key="1">
    <citation type="journal article" date="2014" name="Genome Biol. Evol.">
        <title>The secreted proteins of Achlya hypogyna and Thraustotheca clavata identify the ancestral oomycete secretome and reveal gene acquisitions by horizontal gene transfer.</title>
        <authorList>
            <person name="Misner I."/>
            <person name="Blouin N."/>
            <person name="Leonard G."/>
            <person name="Richards T.A."/>
            <person name="Lane C.E."/>
        </authorList>
    </citation>
    <scope>NUCLEOTIDE SEQUENCE [LARGE SCALE GENOMIC DNA]</scope>
    <source>
        <strain evidence="8 9">ATCC 48635</strain>
    </source>
</reference>
<dbReference type="Pfam" id="PF05705">
    <property type="entry name" value="DUF829"/>
    <property type="match status" value="1"/>
</dbReference>
<evidence type="ECO:0008006" key="10">
    <source>
        <dbReference type="Google" id="ProtNLM"/>
    </source>
</evidence>
<gene>
    <name evidence="8" type="ORF">ACHHYP_07604</name>
</gene>
<evidence type="ECO:0000256" key="7">
    <source>
        <dbReference type="SAM" id="Phobius"/>
    </source>
</evidence>
<evidence type="ECO:0000256" key="4">
    <source>
        <dbReference type="ARBA" id="ARBA00023136"/>
    </source>
</evidence>
<evidence type="ECO:0000256" key="2">
    <source>
        <dbReference type="ARBA" id="ARBA00022692"/>
    </source>
</evidence>
<dbReference type="OrthoDB" id="77878at2759"/>
<dbReference type="EMBL" id="JNBR01000077">
    <property type="protein sequence ID" value="OQR98898.1"/>
    <property type="molecule type" value="Genomic_DNA"/>
</dbReference>
<comment type="caution">
    <text evidence="8">The sequence shown here is derived from an EMBL/GenBank/DDBJ whole genome shotgun (WGS) entry which is preliminary data.</text>
</comment>
<comment type="subcellular location">
    <subcellularLocation>
        <location evidence="6">Nucleus outer membrane</location>
        <topology evidence="6">Single-pass membrane protein</topology>
    </subcellularLocation>
</comment>
<sequence length="215" mass="23898">MYKNLGYDEPIVLLSRGADFFTPVASVHSNVTAQLLQPGKTLRFHVHMLSGGGARSWYCVEQQLKAHQQAYSVVSMVFDSAPPVPQRNEANPAPFVEHIKSSWLHALLFGLMKTLLLSWGAIAWVFGLKHPVRLQYEAQILQSAAIPKLFLYSAADTIVPPRDVHDTMNDAKAIGTHVEEVDFVTSPHVCHYLQFPERYSAAVAAFLSRTLSANL</sequence>
<organism evidence="8 9">
    <name type="scientific">Achlya hypogyna</name>
    <name type="common">Oomycete</name>
    <name type="synonym">Protoachlya hypogyna</name>
    <dbReference type="NCBI Taxonomy" id="1202772"/>
    <lineage>
        <taxon>Eukaryota</taxon>
        <taxon>Sar</taxon>
        <taxon>Stramenopiles</taxon>
        <taxon>Oomycota</taxon>
        <taxon>Saprolegniomycetes</taxon>
        <taxon>Saprolegniales</taxon>
        <taxon>Achlyaceae</taxon>
        <taxon>Achlya</taxon>
    </lineage>
</organism>
<keyword evidence="3 7" id="KW-1133">Transmembrane helix</keyword>
<dbReference type="Gene3D" id="3.40.50.1820">
    <property type="entry name" value="alpha/beta hydrolase"/>
    <property type="match status" value="1"/>
</dbReference>
<protein>
    <recommendedName>
        <fullName evidence="10">Transmembrane protein</fullName>
    </recommendedName>
</protein>
<comment type="similarity">
    <text evidence="1">Belongs to the TMEM53 family.</text>
</comment>
<evidence type="ECO:0000313" key="8">
    <source>
        <dbReference type="EMBL" id="OQR98898.1"/>
    </source>
</evidence>
<evidence type="ECO:0000313" key="9">
    <source>
        <dbReference type="Proteomes" id="UP000243579"/>
    </source>
</evidence>
<feature type="transmembrane region" description="Helical" evidence="7">
    <location>
        <begin position="103"/>
        <end position="126"/>
    </location>
</feature>
<dbReference type="PANTHER" id="PTHR12265">
    <property type="entry name" value="TRANSMEMBRANE PROTEIN 53"/>
    <property type="match status" value="1"/>
</dbReference>
<evidence type="ECO:0000256" key="1">
    <source>
        <dbReference type="ARBA" id="ARBA00007387"/>
    </source>
</evidence>
<keyword evidence="4 7" id="KW-0472">Membrane</keyword>
<evidence type="ECO:0000256" key="5">
    <source>
        <dbReference type="ARBA" id="ARBA00023242"/>
    </source>
</evidence>
<name>A0A1V9ZLN7_ACHHY</name>
<evidence type="ECO:0000256" key="6">
    <source>
        <dbReference type="ARBA" id="ARBA00034303"/>
    </source>
</evidence>
<dbReference type="GO" id="GO:0005640">
    <property type="term" value="C:nuclear outer membrane"/>
    <property type="evidence" value="ECO:0007669"/>
    <property type="project" value="UniProtKB-SubCell"/>
</dbReference>
<keyword evidence="5" id="KW-0539">Nucleus</keyword>
<dbReference type="InterPro" id="IPR008547">
    <property type="entry name" value="DUF829_TMEM53"/>
</dbReference>
<keyword evidence="9" id="KW-1185">Reference proteome</keyword>
<dbReference type="SUPFAM" id="SSF53474">
    <property type="entry name" value="alpha/beta-Hydrolases"/>
    <property type="match status" value="1"/>
</dbReference>
<proteinExistence type="inferred from homology"/>
<dbReference type="PANTHER" id="PTHR12265:SF30">
    <property type="entry name" value="TRANSMEMBRANE PROTEIN 53"/>
    <property type="match status" value="1"/>
</dbReference>
<dbReference type="AlphaFoldDB" id="A0A1V9ZLN7"/>
<evidence type="ECO:0000256" key="3">
    <source>
        <dbReference type="ARBA" id="ARBA00022989"/>
    </source>
</evidence>
<accession>A0A1V9ZLN7</accession>
<dbReference type="InterPro" id="IPR029058">
    <property type="entry name" value="AB_hydrolase_fold"/>
</dbReference>
<keyword evidence="2 7" id="KW-0812">Transmembrane</keyword>